<sequence length="96" mass="11163">MNVPRPATHGQDTTITGSLYVAFDYEAGRDDFWLHLCLEAHQITDLVANSASIEVNRRRRRAHAFDNLLKISHPHGYMEPVEYRLRRKRQFISNGL</sequence>
<keyword evidence="2" id="KW-1185">Reference proteome</keyword>
<evidence type="ECO:0000313" key="1">
    <source>
        <dbReference type="EMBL" id="TDG19151.1"/>
    </source>
</evidence>
<gene>
    <name evidence="1" type="ORF">EYW47_32000</name>
</gene>
<organism evidence="1 2">
    <name type="scientific">Paraburkholderia silviterrae</name>
    <dbReference type="NCBI Taxonomy" id="2528715"/>
    <lineage>
        <taxon>Bacteria</taxon>
        <taxon>Pseudomonadati</taxon>
        <taxon>Pseudomonadota</taxon>
        <taxon>Betaproteobacteria</taxon>
        <taxon>Burkholderiales</taxon>
        <taxon>Burkholderiaceae</taxon>
        <taxon>Paraburkholderia</taxon>
    </lineage>
</organism>
<dbReference type="AlphaFoldDB" id="A0A4R5M1J8"/>
<protein>
    <submittedName>
        <fullName evidence="1">Uncharacterized protein</fullName>
    </submittedName>
</protein>
<dbReference type="OrthoDB" id="8832466at2"/>
<proteinExistence type="predicted"/>
<accession>A0A4R5M1J8</accession>
<evidence type="ECO:0000313" key="2">
    <source>
        <dbReference type="Proteomes" id="UP000295722"/>
    </source>
</evidence>
<dbReference type="Proteomes" id="UP000295722">
    <property type="component" value="Unassembled WGS sequence"/>
</dbReference>
<dbReference type="RefSeq" id="WP_133198814.1">
    <property type="nucleotide sequence ID" value="NZ_JBHUCW010000057.1"/>
</dbReference>
<dbReference type="EMBL" id="SMRP01000024">
    <property type="protein sequence ID" value="TDG19151.1"/>
    <property type="molecule type" value="Genomic_DNA"/>
</dbReference>
<comment type="caution">
    <text evidence="1">The sequence shown here is derived from an EMBL/GenBank/DDBJ whole genome shotgun (WGS) entry which is preliminary data.</text>
</comment>
<name>A0A4R5M1J8_9BURK</name>
<reference evidence="1 2" key="1">
    <citation type="submission" date="2019-03" db="EMBL/GenBank/DDBJ databases">
        <title>Paraburkholderia sp. 4M-K11, isolated from subtropical forest soil.</title>
        <authorList>
            <person name="Gao Z.-H."/>
            <person name="Qiu L.-H."/>
        </authorList>
    </citation>
    <scope>NUCLEOTIDE SEQUENCE [LARGE SCALE GENOMIC DNA]</scope>
    <source>
        <strain evidence="1 2">4M-K11</strain>
    </source>
</reference>